<evidence type="ECO:0000313" key="2">
    <source>
        <dbReference type="Proteomes" id="UP000593561"/>
    </source>
</evidence>
<dbReference type="AlphaFoldDB" id="A0A7J8TIG4"/>
<keyword evidence="2" id="KW-1185">Reference proteome</keyword>
<organism evidence="1 2">
    <name type="scientific">Gossypium davidsonii</name>
    <name type="common">Davidson's cotton</name>
    <name type="synonym">Gossypium klotzschianum subsp. davidsonii</name>
    <dbReference type="NCBI Taxonomy" id="34287"/>
    <lineage>
        <taxon>Eukaryota</taxon>
        <taxon>Viridiplantae</taxon>
        <taxon>Streptophyta</taxon>
        <taxon>Embryophyta</taxon>
        <taxon>Tracheophyta</taxon>
        <taxon>Spermatophyta</taxon>
        <taxon>Magnoliopsida</taxon>
        <taxon>eudicotyledons</taxon>
        <taxon>Gunneridae</taxon>
        <taxon>Pentapetalae</taxon>
        <taxon>rosids</taxon>
        <taxon>malvids</taxon>
        <taxon>Malvales</taxon>
        <taxon>Malvaceae</taxon>
        <taxon>Malvoideae</taxon>
        <taxon>Gossypium</taxon>
    </lineage>
</organism>
<protein>
    <submittedName>
        <fullName evidence="1">Uncharacterized protein</fullName>
    </submittedName>
</protein>
<name>A0A7J8TIG4_GOSDV</name>
<reference evidence="1 2" key="1">
    <citation type="journal article" date="2019" name="Genome Biol. Evol.">
        <title>Insights into the evolution of the New World diploid cottons (Gossypium, subgenus Houzingenia) based on genome sequencing.</title>
        <authorList>
            <person name="Grover C.E."/>
            <person name="Arick M.A. 2nd"/>
            <person name="Thrash A."/>
            <person name="Conover J.L."/>
            <person name="Sanders W.S."/>
            <person name="Peterson D.G."/>
            <person name="Frelichowski J.E."/>
            <person name="Scheffler J.A."/>
            <person name="Scheffler B.E."/>
            <person name="Wendel J.F."/>
        </authorList>
    </citation>
    <scope>NUCLEOTIDE SEQUENCE [LARGE SCALE GENOMIC DNA]</scope>
    <source>
        <strain evidence="1">27</strain>
        <tissue evidence="1">Leaf</tissue>
    </source>
</reference>
<comment type="caution">
    <text evidence="1">The sequence shown here is derived from an EMBL/GenBank/DDBJ whole genome shotgun (WGS) entry which is preliminary data.</text>
</comment>
<sequence length="78" mass="9040">MDEASNMKVVLKHYESGSPQETDMLLTARTIKLKYPVTVVKKIYYYPNCRLGGLRWRCGDYTPEPPLFFGGEHRVMLV</sequence>
<accession>A0A7J8TIG4</accession>
<gene>
    <name evidence="1" type="ORF">Godav_026009</name>
</gene>
<evidence type="ECO:0000313" key="1">
    <source>
        <dbReference type="EMBL" id="MBA0637911.1"/>
    </source>
</evidence>
<feature type="non-terminal residue" evidence="1">
    <location>
        <position position="78"/>
    </location>
</feature>
<dbReference type="Proteomes" id="UP000593561">
    <property type="component" value="Unassembled WGS sequence"/>
</dbReference>
<proteinExistence type="predicted"/>
<dbReference type="EMBL" id="JABFAC010249464">
    <property type="protein sequence ID" value="MBA0637911.1"/>
    <property type="molecule type" value="Genomic_DNA"/>
</dbReference>